<evidence type="ECO:0000259" key="1">
    <source>
        <dbReference type="Pfam" id="PF18352"/>
    </source>
</evidence>
<dbReference type="EMBL" id="AP021906">
    <property type="protein sequence ID" value="BBP87495.1"/>
    <property type="molecule type" value="Genomic_DNA"/>
</dbReference>
<protein>
    <recommendedName>
        <fullName evidence="1">Phage protein Gp138 N-terminal domain-containing protein</fullName>
    </recommendedName>
</protein>
<sequence>MLDSPEAFEDEKLKGYSVKCLLQHRITTASIIIIKSKTANGKYRVKKGKHVFDGNDFLHRSGCDLMAADTNFFDNLVKGIKHSIHVCAPGKVVSYDAASHTADIKPLFMTADDDTLYEQPLIQDALVLKHVEADMKVGAMVFLSFADRALDNLTNKPFDPDSTRTHDITDAVVIGVFEG</sequence>
<dbReference type="Gene3D" id="2.40.50.230">
    <property type="entry name" value="Gp5 N-terminal domain"/>
    <property type="match status" value="1"/>
</dbReference>
<evidence type="ECO:0000313" key="3">
    <source>
        <dbReference type="Proteomes" id="UP000464658"/>
    </source>
</evidence>
<reference evidence="2 3" key="1">
    <citation type="submission" date="2019-12" db="EMBL/GenBank/DDBJ databases">
        <title>Full genome sequence of a Bacillus safensis strain isolated from commercially available natto in Indonesia.</title>
        <authorList>
            <person name="Yoshida M."/>
            <person name="Uomi M."/>
            <person name="Waturangi D."/>
            <person name="Ekaputri J.J."/>
            <person name="Setiamarga D.H.E."/>
        </authorList>
    </citation>
    <scope>NUCLEOTIDE SEQUENCE [LARGE SCALE GENOMIC DNA]</scope>
    <source>
        <strain evidence="2 3">IDN1</strain>
    </source>
</reference>
<proteinExistence type="predicted"/>
<evidence type="ECO:0000313" key="2">
    <source>
        <dbReference type="EMBL" id="BBP87495.1"/>
    </source>
</evidence>
<dbReference type="AlphaFoldDB" id="A0A5S9M3Y4"/>
<dbReference type="InterPro" id="IPR037026">
    <property type="entry name" value="Vgr_OB-fold_dom_sf"/>
</dbReference>
<dbReference type="Proteomes" id="UP000464658">
    <property type="component" value="Chromosome"/>
</dbReference>
<organism evidence="2 3">
    <name type="scientific">Bacillus safensis</name>
    <dbReference type="NCBI Taxonomy" id="561879"/>
    <lineage>
        <taxon>Bacteria</taxon>
        <taxon>Bacillati</taxon>
        <taxon>Bacillota</taxon>
        <taxon>Bacilli</taxon>
        <taxon>Bacillales</taxon>
        <taxon>Bacillaceae</taxon>
        <taxon>Bacillus</taxon>
    </lineage>
</organism>
<dbReference type="InterPro" id="IPR041599">
    <property type="entry name" value="Gp138_N"/>
</dbReference>
<feature type="domain" description="Phage protein Gp138 N-terminal" evidence="1">
    <location>
        <begin position="89"/>
        <end position="174"/>
    </location>
</feature>
<name>A0A5S9M3Y4_BACIA</name>
<gene>
    <name evidence="2" type="ORF">BsIDN1_11130</name>
</gene>
<accession>A0A5S9M3Y4</accession>
<dbReference type="Pfam" id="PF18352">
    <property type="entry name" value="Gp138_N"/>
    <property type="match status" value="1"/>
</dbReference>